<evidence type="ECO:0000313" key="2">
    <source>
        <dbReference type="Proteomes" id="UP000219042"/>
    </source>
</evidence>
<keyword evidence="2" id="KW-1185">Reference proteome</keyword>
<protein>
    <submittedName>
        <fullName evidence="1">Uncharacterized protein</fullName>
    </submittedName>
</protein>
<organism evidence="1 2">
    <name type="scientific">Acinetobacter puyangensis</name>
    <dbReference type="NCBI Taxonomy" id="1096779"/>
    <lineage>
        <taxon>Bacteria</taxon>
        <taxon>Pseudomonadati</taxon>
        <taxon>Pseudomonadota</taxon>
        <taxon>Gammaproteobacteria</taxon>
        <taxon>Moraxellales</taxon>
        <taxon>Moraxellaceae</taxon>
        <taxon>Acinetobacter</taxon>
    </lineage>
</organism>
<name>A0A240E9E3_9GAMM</name>
<gene>
    <name evidence="1" type="ORF">SAMN05421731_103273</name>
</gene>
<dbReference type="RefSeq" id="WP_213064407.1">
    <property type="nucleotide sequence ID" value="NZ_BAABHT010000001.1"/>
</dbReference>
<sequence length="68" mass="8146">MDMINRTEYPALDQILWDSTIRQIPAEMAFQYYEKRWKYIDEAQLTAKEKQLIHTLTKTIGHGLFLTQ</sequence>
<dbReference type="Proteomes" id="UP000219042">
    <property type="component" value="Unassembled WGS sequence"/>
</dbReference>
<reference evidence="2" key="1">
    <citation type="submission" date="2016-09" db="EMBL/GenBank/DDBJ databases">
        <authorList>
            <person name="Varghese N."/>
            <person name="Submissions S."/>
        </authorList>
    </citation>
    <scope>NUCLEOTIDE SEQUENCE [LARGE SCALE GENOMIC DNA]</scope>
    <source>
        <strain evidence="2">ANC 4466</strain>
    </source>
</reference>
<dbReference type="EMBL" id="OANT01000003">
    <property type="protein sequence ID" value="SNX44535.1"/>
    <property type="molecule type" value="Genomic_DNA"/>
</dbReference>
<accession>A0A240E9E3</accession>
<evidence type="ECO:0000313" key="1">
    <source>
        <dbReference type="EMBL" id="SNX44535.1"/>
    </source>
</evidence>
<proteinExistence type="predicted"/>
<dbReference type="AlphaFoldDB" id="A0A240E9E3"/>